<proteinExistence type="predicted"/>
<protein>
    <submittedName>
        <fullName evidence="2">Uncharacterized protein</fullName>
    </submittedName>
</protein>
<reference evidence="2 3" key="1">
    <citation type="submission" date="2020-08" db="EMBL/GenBank/DDBJ databases">
        <title>Sequencing the genomes of 1000 actinobacteria strains.</title>
        <authorList>
            <person name="Klenk H.-P."/>
        </authorList>
    </citation>
    <scope>NUCLEOTIDE SEQUENCE [LARGE SCALE GENOMIC DNA]</scope>
    <source>
        <strain evidence="2 3">DSM 105498</strain>
    </source>
</reference>
<feature type="region of interest" description="Disordered" evidence="1">
    <location>
        <begin position="368"/>
        <end position="394"/>
    </location>
</feature>
<keyword evidence="3" id="KW-1185">Reference proteome</keyword>
<sequence>MARTRASSSSSAATVSRGLRHALVAMALVATSLVGLGAVGVASGASAGASTTASVAAPAATSISIRTVLPSITVGRTGTVVGNLRVAGLPAEGREVALEARAKGEQVFTPIGAAVAGVRGNLRLDVRPEVTTRYRWSYAGADDAQPRVSGVATLRVHTAQKPARRLPTTLSARAVRGVVPAGGRSVLRGTLRAGETVLAGKSVVLLSRTATQRSWQFRTGHRTGRQGRVAFRVWPKVRTTYRLAYAGSATFRPTTSAIVEVDVRPTVTIVVEPPEIERGESTLVAGTVVHGESPVAGATVALAARTLQPKTPWTVVSTGTSTADGTVTFTVTPESTTRYRLRVAPVAGLPGGRSRAVEVHVRAPGTDYRRSYAGTGPASRSGVSAAPMRAGPIR</sequence>
<organism evidence="2 3">
    <name type="scientific">Nocardioides soli</name>
    <dbReference type="NCBI Taxonomy" id="1036020"/>
    <lineage>
        <taxon>Bacteria</taxon>
        <taxon>Bacillati</taxon>
        <taxon>Actinomycetota</taxon>
        <taxon>Actinomycetes</taxon>
        <taxon>Propionibacteriales</taxon>
        <taxon>Nocardioidaceae</taxon>
        <taxon>Nocardioides</taxon>
    </lineage>
</organism>
<gene>
    <name evidence="2" type="ORF">FHU40_004796</name>
</gene>
<dbReference type="AlphaFoldDB" id="A0A7W4Z3D4"/>
<name>A0A7W4Z3D4_9ACTN</name>
<dbReference type="RefSeq" id="WP_183594948.1">
    <property type="nucleotide sequence ID" value="NZ_JACHWR010000004.1"/>
</dbReference>
<accession>A0A7W4Z3D4</accession>
<evidence type="ECO:0000313" key="2">
    <source>
        <dbReference type="EMBL" id="MBB3044943.1"/>
    </source>
</evidence>
<evidence type="ECO:0000313" key="3">
    <source>
        <dbReference type="Proteomes" id="UP000589626"/>
    </source>
</evidence>
<evidence type="ECO:0000256" key="1">
    <source>
        <dbReference type="SAM" id="MobiDB-lite"/>
    </source>
</evidence>
<comment type="caution">
    <text evidence="2">The sequence shown here is derived from an EMBL/GenBank/DDBJ whole genome shotgun (WGS) entry which is preliminary data.</text>
</comment>
<dbReference type="EMBL" id="JACHWR010000004">
    <property type="protein sequence ID" value="MBB3044943.1"/>
    <property type="molecule type" value="Genomic_DNA"/>
</dbReference>
<dbReference type="Proteomes" id="UP000589626">
    <property type="component" value="Unassembled WGS sequence"/>
</dbReference>